<evidence type="ECO:0000259" key="1">
    <source>
        <dbReference type="Pfam" id="PF13020"/>
    </source>
</evidence>
<dbReference type="Pfam" id="PF13020">
    <property type="entry name" value="NOV_C"/>
    <property type="match status" value="1"/>
</dbReference>
<evidence type="ECO:0000313" key="2">
    <source>
        <dbReference type="EMBL" id="MFI6502411.1"/>
    </source>
</evidence>
<dbReference type="RefSeq" id="WP_397087650.1">
    <property type="nucleotide sequence ID" value="NZ_JBITGY010000009.1"/>
</dbReference>
<organism evidence="2 3">
    <name type="scientific">Nonomuraea typhae</name>
    <dbReference type="NCBI Taxonomy" id="2603600"/>
    <lineage>
        <taxon>Bacteria</taxon>
        <taxon>Bacillati</taxon>
        <taxon>Actinomycetota</taxon>
        <taxon>Actinomycetes</taxon>
        <taxon>Streptosporangiales</taxon>
        <taxon>Streptosporangiaceae</taxon>
        <taxon>Nonomuraea</taxon>
    </lineage>
</organism>
<accession>A0ABW7Z2L2</accession>
<dbReference type="InterPro" id="IPR024975">
    <property type="entry name" value="NOV_C"/>
</dbReference>
<feature type="domain" description="Protein NO VEIN C-terminal" evidence="1">
    <location>
        <begin position="120"/>
        <end position="197"/>
    </location>
</feature>
<keyword evidence="3" id="KW-1185">Reference proteome</keyword>
<evidence type="ECO:0000313" key="3">
    <source>
        <dbReference type="Proteomes" id="UP001612741"/>
    </source>
</evidence>
<comment type="caution">
    <text evidence="2">The sequence shown here is derived from an EMBL/GenBank/DDBJ whole genome shotgun (WGS) entry which is preliminary data.</text>
</comment>
<gene>
    <name evidence="2" type="ORF">ACIBG2_33890</name>
</gene>
<reference evidence="2 3" key="1">
    <citation type="submission" date="2024-10" db="EMBL/GenBank/DDBJ databases">
        <title>The Natural Products Discovery Center: Release of the First 8490 Sequenced Strains for Exploring Actinobacteria Biosynthetic Diversity.</title>
        <authorList>
            <person name="Kalkreuter E."/>
            <person name="Kautsar S.A."/>
            <person name="Yang D."/>
            <person name="Bader C.D."/>
            <person name="Teijaro C.N."/>
            <person name="Fluegel L."/>
            <person name="Davis C.M."/>
            <person name="Simpson J.R."/>
            <person name="Lauterbach L."/>
            <person name="Steele A.D."/>
            <person name="Gui C."/>
            <person name="Meng S."/>
            <person name="Li G."/>
            <person name="Viehrig K."/>
            <person name="Ye F."/>
            <person name="Su P."/>
            <person name="Kiefer A.F."/>
            <person name="Nichols A."/>
            <person name="Cepeda A.J."/>
            <person name="Yan W."/>
            <person name="Fan B."/>
            <person name="Jiang Y."/>
            <person name="Adhikari A."/>
            <person name="Zheng C.-J."/>
            <person name="Schuster L."/>
            <person name="Cowan T.M."/>
            <person name="Smanski M.J."/>
            <person name="Chevrette M.G."/>
            <person name="De Carvalho L.P.S."/>
            <person name="Shen B."/>
        </authorList>
    </citation>
    <scope>NUCLEOTIDE SEQUENCE [LARGE SCALE GENOMIC DNA]</scope>
    <source>
        <strain evidence="2 3">NPDC050545</strain>
    </source>
</reference>
<protein>
    <submittedName>
        <fullName evidence="2">Protein NO VEIN domain-containing protein</fullName>
    </submittedName>
</protein>
<name>A0ABW7Z2L2_9ACTN</name>
<proteinExistence type="predicted"/>
<sequence length="264" mass="29277">MLPGSGRRRCRALFSTLPEFSDLTPTQYDAAYTWLQHAGLLESTWAGRSVAEQVFKAALAEAIWFRDADVLIQSPGELPEDAHRAAETLGMSTTQAFAQIHAVWGKVDAELRTRIGSAGEAALVELLEQSVRAPVDHVSQRSDGYGYDIAVQAELCDVHLEVKTTNRRERVDVFLSRHEYEIMTHDSSWQLVVVRLAEDLRAEAVCSVRSGWIRENAPKDQGASGRWESCRLSIPPAEAESGIARLMPLLTPHRSPLIDGSSVW</sequence>
<dbReference type="Proteomes" id="UP001612741">
    <property type="component" value="Unassembled WGS sequence"/>
</dbReference>
<dbReference type="EMBL" id="JBITGY010000009">
    <property type="protein sequence ID" value="MFI6502411.1"/>
    <property type="molecule type" value="Genomic_DNA"/>
</dbReference>